<evidence type="ECO:0000313" key="2">
    <source>
        <dbReference type="Proteomes" id="UP000767291"/>
    </source>
</evidence>
<reference evidence="1 2" key="1">
    <citation type="submission" date="2021-03" db="EMBL/GenBank/DDBJ databases">
        <title>Genomic Encyclopedia of Type Strains, Phase IV (KMG-IV): sequencing the most valuable type-strain genomes for metagenomic binning, comparative biology and taxonomic classification.</title>
        <authorList>
            <person name="Goeker M."/>
        </authorList>
    </citation>
    <scope>NUCLEOTIDE SEQUENCE [LARGE SCALE GENOMIC DNA]</scope>
    <source>
        <strain evidence="1 2">DSM 1289</strain>
    </source>
</reference>
<keyword evidence="2" id="KW-1185">Reference proteome</keyword>
<dbReference type="Proteomes" id="UP000767291">
    <property type="component" value="Unassembled WGS sequence"/>
</dbReference>
<comment type="caution">
    <text evidence="1">The sequence shown here is derived from an EMBL/GenBank/DDBJ whole genome shotgun (WGS) entry which is preliminary data.</text>
</comment>
<sequence length="31" mass="3493">MEAWQINLSEENFGGDRQKISMAVGILALRD</sequence>
<proteinExistence type="predicted"/>
<organism evidence="1 2">
    <name type="scientific">Metaclostridioides mangenotii</name>
    <dbReference type="NCBI Taxonomy" id="1540"/>
    <lineage>
        <taxon>Bacteria</taxon>
        <taxon>Bacillati</taxon>
        <taxon>Bacillota</taxon>
        <taxon>Clostridia</taxon>
        <taxon>Peptostreptococcales</taxon>
        <taxon>Peptostreptococcaceae</taxon>
        <taxon>Metaclostridioides</taxon>
    </lineage>
</organism>
<evidence type="ECO:0000313" key="1">
    <source>
        <dbReference type="EMBL" id="MBP1853952.1"/>
    </source>
</evidence>
<protein>
    <submittedName>
        <fullName evidence="1">Uncharacterized protein</fullName>
    </submittedName>
</protein>
<accession>A0ABS4E7Q2</accession>
<gene>
    <name evidence="1" type="ORF">J2Z43_000342</name>
</gene>
<name>A0ABS4E7Q2_9FIRM</name>
<dbReference type="EMBL" id="JAGGJX010000001">
    <property type="protein sequence ID" value="MBP1853952.1"/>
    <property type="molecule type" value="Genomic_DNA"/>
</dbReference>